<dbReference type="InterPro" id="IPR013549">
    <property type="entry name" value="DUF1731"/>
</dbReference>
<evidence type="ECO:0000259" key="2">
    <source>
        <dbReference type="Pfam" id="PF01370"/>
    </source>
</evidence>
<proteinExistence type="inferred from homology"/>
<dbReference type="NCBIfam" id="TIGR01777">
    <property type="entry name" value="yfcH"/>
    <property type="match status" value="1"/>
</dbReference>
<dbReference type="PANTHER" id="PTHR11092">
    <property type="entry name" value="SUGAR NUCLEOTIDE EPIMERASE RELATED"/>
    <property type="match status" value="1"/>
</dbReference>
<dbReference type="InterPro" id="IPR036291">
    <property type="entry name" value="NAD(P)-bd_dom_sf"/>
</dbReference>
<dbReference type="CDD" id="cd05242">
    <property type="entry name" value="SDR_a8"/>
    <property type="match status" value="1"/>
</dbReference>
<evidence type="ECO:0000259" key="3">
    <source>
        <dbReference type="Pfam" id="PF08338"/>
    </source>
</evidence>
<dbReference type="Pfam" id="PF01370">
    <property type="entry name" value="Epimerase"/>
    <property type="match status" value="1"/>
</dbReference>
<comment type="similarity">
    <text evidence="1">Belongs to the NAD(P)-dependent epimerase/dehydratase family. SDR39U1 subfamily.</text>
</comment>
<dbReference type="RefSeq" id="WP_336435149.1">
    <property type="nucleotide sequence ID" value="NZ_JBAWKS010000001.1"/>
</dbReference>
<dbReference type="Pfam" id="PF08338">
    <property type="entry name" value="DUF1731"/>
    <property type="match status" value="1"/>
</dbReference>
<dbReference type="Gene3D" id="3.40.50.720">
    <property type="entry name" value="NAD(P)-binding Rossmann-like Domain"/>
    <property type="match status" value="1"/>
</dbReference>
<evidence type="ECO:0000313" key="4">
    <source>
        <dbReference type="EMBL" id="MEI4549688.1"/>
    </source>
</evidence>
<sequence>MNILITGATGLIGSHLCKHLANHHKLMVLTRKKEKAFTILGHHVNAFETLEDIDFNQLDIVINLAGEPIADKRWSKAQKQKIESSRWHITEQISDKINEADNPPHTFISGSAIGYYGRQTEPVDEQHNQPFDEYSHYLCKQWETLAKKAQSDKTRVCILRTGVVLAKHGGALKKMVPPFQFCLGGPIADGKQQMSWIHINDMVNIILFLIENESLSGVFNATAPNPVSNNQFSESLSETLEKPNFFRMPEFVLRLMFGEMADLLVFGQAVKPKALQDADFKFHFPHLKPALENILGGR</sequence>
<name>A0ABU8EU03_9GAMM</name>
<accession>A0ABU8EU03</accession>
<dbReference type="Proteomes" id="UP001382455">
    <property type="component" value="Unassembled WGS sequence"/>
</dbReference>
<organism evidence="4 5">
    <name type="scientific">Pseudoalteromonas spongiae</name>
    <dbReference type="NCBI Taxonomy" id="298657"/>
    <lineage>
        <taxon>Bacteria</taxon>
        <taxon>Pseudomonadati</taxon>
        <taxon>Pseudomonadota</taxon>
        <taxon>Gammaproteobacteria</taxon>
        <taxon>Alteromonadales</taxon>
        <taxon>Pseudoalteromonadaceae</taxon>
        <taxon>Pseudoalteromonas</taxon>
    </lineage>
</organism>
<dbReference type="InterPro" id="IPR010099">
    <property type="entry name" value="SDR39U1"/>
</dbReference>
<keyword evidence="5" id="KW-1185">Reference proteome</keyword>
<dbReference type="PANTHER" id="PTHR11092:SF0">
    <property type="entry name" value="EPIMERASE FAMILY PROTEIN SDR39U1"/>
    <property type="match status" value="1"/>
</dbReference>
<gene>
    <name evidence="4" type="ORF">WAE96_08255</name>
</gene>
<reference evidence="4 5" key="1">
    <citation type="submission" date="2023-12" db="EMBL/GenBank/DDBJ databases">
        <title>Friends and Foes: Symbiotic and Algicidal bacterial influence on Karenia brevis blooms.</title>
        <authorList>
            <person name="Fei C."/>
            <person name="Mohamed A.R."/>
            <person name="Booker A."/>
            <person name="Arshad M."/>
            <person name="Klass S."/>
            <person name="Ahn S."/>
            <person name="Gilbert P.M."/>
            <person name="Heil C.A."/>
            <person name="Martinez J.M."/>
            <person name="Amin S.A."/>
        </authorList>
    </citation>
    <scope>NUCLEOTIDE SEQUENCE [LARGE SCALE GENOMIC DNA]</scope>
    <source>
        <strain evidence="4 5">CE15</strain>
    </source>
</reference>
<evidence type="ECO:0000256" key="1">
    <source>
        <dbReference type="ARBA" id="ARBA00009353"/>
    </source>
</evidence>
<feature type="domain" description="DUF1731" evidence="3">
    <location>
        <begin position="248"/>
        <end position="294"/>
    </location>
</feature>
<feature type="domain" description="NAD-dependent epimerase/dehydratase" evidence="2">
    <location>
        <begin position="3"/>
        <end position="213"/>
    </location>
</feature>
<protein>
    <submittedName>
        <fullName evidence="4">TIGR01777 family oxidoreductase</fullName>
    </submittedName>
</protein>
<dbReference type="InterPro" id="IPR001509">
    <property type="entry name" value="Epimerase_deHydtase"/>
</dbReference>
<dbReference type="SUPFAM" id="SSF51735">
    <property type="entry name" value="NAD(P)-binding Rossmann-fold domains"/>
    <property type="match status" value="1"/>
</dbReference>
<evidence type="ECO:0000313" key="5">
    <source>
        <dbReference type="Proteomes" id="UP001382455"/>
    </source>
</evidence>
<dbReference type="EMBL" id="JBAWKS010000001">
    <property type="protein sequence ID" value="MEI4549688.1"/>
    <property type="molecule type" value="Genomic_DNA"/>
</dbReference>
<comment type="caution">
    <text evidence="4">The sequence shown here is derived from an EMBL/GenBank/DDBJ whole genome shotgun (WGS) entry which is preliminary data.</text>
</comment>